<dbReference type="InterPro" id="IPR042100">
    <property type="entry name" value="Bug_dom1"/>
</dbReference>
<evidence type="ECO:0000313" key="4">
    <source>
        <dbReference type="Proteomes" id="UP000179334"/>
    </source>
</evidence>
<feature type="signal peptide" evidence="2">
    <location>
        <begin position="1"/>
        <end position="24"/>
    </location>
</feature>
<dbReference type="SUPFAM" id="SSF53850">
    <property type="entry name" value="Periplasmic binding protein-like II"/>
    <property type="match status" value="1"/>
</dbReference>
<evidence type="ECO:0000256" key="1">
    <source>
        <dbReference type="ARBA" id="ARBA00006987"/>
    </source>
</evidence>
<dbReference type="PANTHER" id="PTHR42928">
    <property type="entry name" value="TRICARBOXYLATE-BINDING PROTEIN"/>
    <property type="match status" value="1"/>
</dbReference>
<evidence type="ECO:0000256" key="2">
    <source>
        <dbReference type="SAM" id="SignalP"/>
    </source>
</evidence>
<dbReference type="AlphaFoldDB" id="A0A1F6T5S6"/>
<dbReference type="PANTHER" id="PTHR42928:SF5">
    <property type="entry name" value="BLR1237 PROTEIN"/>
    <property type="match status" value="1"/>
</dbReference>
<gene>
    <name evidence="3" type="ORF">A2V91_01770</name>
</gene>
<organism evidence="3 4">
    <name type="scientific">Candidatus Muproteobacteria bacterium RBG_16_64_10</name>
    <dbReference type="NCBI Taxonomy" id="1817757"/>
    <lineage>
        <taxon>Bacteria</taxon>
        <taxon>Pseudomonadati</taxon>
        <taxon>Pseudomonadota</taxon>
        <taxon>Candidatus Muproteobacteria</taxon>
    </lineage>
</organism>
<evidence type="ECO:0000313" key="3">
    <source>
        <dbReference type="EMBL" id="OGI40481.1"/>
    </source>
</evidence>
<dbReference type="PIRSF" id="PIRSF017082">
    <property type="entry name" value="YflP"/>
    <property type="match status" value="1"/>
</dbReference>
<comment type="caution">
    <text evidence="3">The sequence shown here is derived from an EMBL/GenBank/DDBJ whole genome shotgun (WGS) entry which is preliminary data.</text>
</comment>
<evidence type="ECO:0008006" key="5">
    <source>
        <dbReference type="Google" id="ProtNLM"/>
    </source>
</evidence>
<proteinExistence type="inferred from homology"/>
<accession>A0A1F6T5S6</accession>
<protein>
    <recommendedName>
        <fullName evidence="5">LacI family transcriptional regulator</fullName>
    </recommendedName>
</protein>
<dbReference type="CDD" id="cd13578">
    <property type="entry name" value="PBP2_Bug27"/>
    <property type="match status" value="1"/>
</dbReference>
<dbReference type="Pfam" id="PF03401">
    <property type="entry name" value="TctC"/>
    <property type="match status" value="1"/>
</dbReference>
<sequence>MKHRCWVAAAVACMAAVYCIQGLAQSYPNRPVRFVVPFAPGGSTDTLARILSQRLADALGQQVVVDNRSGGNGNIGMEIVAHAAPDGHTIVLGYIANLAIGPSLYAKLPFDPVKDFAPVTQLATSPNVLVAHPSVAASSLQELIALAKTKPVNFASAGVASVGHLTGELLNNLAGIRMVHVPYKGSGQAVTDLLGGHVQLMFSGFSSTLPHIKAGKLRALAVTGIERSAALPEVPTIAEQGFPKFEATAWYGVLAPANTPKPVIRRLHGELVRILKLPDVGQRLGGLGFEIVGSTPEQFGAYIKTEITKWAKVVKASGAKPE</sequence>
<keyword evidence="2" id="KW-0732">Signal</keyword>
<reference evidence="3 4" key="1">
    <citation type="journal article" date="2016" name="Nat. Commun.">
        <title>Thousands of microbial genomes shed light on interconnected biogeochemical processes in an aquifer system.</title>
        <authorList>
            <person name="Anantharaman K."/>
            <person name="Brown C.T."/>
            <person name="Hug L.A."/>
            <person name="Sharon I."/>
            <person name="Castelle C.J."/>
            <person name="Probst A.J."/>
            <person name="Thomas B.C."/>
            <person name="Singh A."/>
            <person name="Wilkins M.J."/>
            <person name="Karaoz U."/>
            <person name="Brodie E.L."/>
            <person name="Williams K.H."/>
            <person name="Hubbard S.S."/>
            <person name="Banfield J.F."/>
        </authorList>
    </citation>
    <scope>NUCLEOTIDE SEQUENCE [LARGE SCALE GENOMIC DNA]</scope>
</reference>
<dbReference type="Gene3D" id="3.40.190.10">
    <property type="entry name" value="Periplasmic binding protein-like II"/>
    <property type="match status" value="1"/>
</dbReference>
<dbReference type="EMBL" id="MFSR01000026">
    <property type="protein sequence ID" value="OGI40481.1"/>
    <property type="molecule type" value="Genomic_DNA"/>
</dbReference>
<name>A0A1F6T5S6_9PROT</name>
<dbReference type="Proteomes" id="UP000179334">
    <property type="component" value="Unassembled WGS sequence"/>
</dbReference>
<dbReference type="InterPro" id="IPR005064">
    <property type="entry name" value="BUG"/>
</dbReference>
<comment type="similarity">
    <text evidence="1">Belongs to the UPF0065 (bug) family.</text>
</comment>
<dbReference type="Gene3D" id="3.40.190.150">
    <property type="entry name" value="Bordetella uptake gene, domain 1"/>
    <property type="match status" value="1"/>
</dbReference>
<feature type="chain" id="PRO_5009225429" description="LacI family transcriptional regulator" evidence="2">
    <location>
        <begin position="25"/>
        <end position="322"/>
    </location>
</feature>